<feature type="compositionally biased region" description="Polar residues" evidence="1">
    <location>
        <begin position="250"/>
        <end position="269"/>
    </location>
</feature>
<keyword evidence="3" id="KW-0732">Signal</keyword>
<gene>
    <name evidence="4" type="ORF">PHET_07816</name>
</gene>
<keyword evidence="2" id="KW-0472">Membrane</keyword>
<evidence type="ECO:0000313" key="5">
    <source>
        <dbReference type="Proteomes" id="UP000748531"/>
    </source>
</evidence>
<dbReference type="AlphaFoldDB" id="A0A8J4WVE5"/>
<evidence type="ECO:0000256" key="1">
    <source>
        <dbReference type="SAM" id="MobiDB-lite"/>
    </source>
</evidence>
<keyword evidence="2" id="KW-0812">Transmembrane</keyword>
<dbReference type="EMBL" id="LUCH01004867">
    <property type="protein sequence ID" value="KAF5398572.1"/>
    <property type="molecule type" value="Genomic_DNA"/>
</dbReference>
<reference evidence="4" key="1">
    <citation type="submission" date="2019-05" db="EMBL/GenBank/DDBJ databases">
        <title>Annotation for the trematode Paragonimus heterotremus.</title>
        <authorList>
            <person name="Choi Y.-J."/>
        </authorList>
    </citation>
    <scope>NUCLEOTIDE SEQUENCE</scope>
    <source>
        <strain evidence="4">LC</strain>
    </source>
</reference>
<evidence type="ECO:0000256" key="3">
    <source>
        <dbReference type="SAM" id="SignalP"/>
    </source>
</evidence>
<sequence length="307" mass="34404">MRAVPVVISLLVLLDGVLGSTFSGILYYNLSWVRNPEELVQQNKTAQVQTDVCSQITSLVPWYGAQENSSTCTIDIGEQKTNVNYTILATDEFIRTYDPLCVTYDILLANQVRLSPAFRDKYYLIYMMLENRNRTQPVSPCKLDVQLELFIFIVRTQFTRFLNLNPNNGSHINTEQRKIYEEPMDKTLTGMAAQITFNNSMLAANGINYTCPPFKQLVKASLDSPFFYSNSSYLWKSVNILEEKSDGRSADTTTASSAPDQTSTNNDSVITVRTTTRGDGAGIHYCLASVITTVFTSSILPTILRSL</sequence>
<evidence type="ECO:0000313" key="4">
    <source>
        <dbReference type="EMBL" id="KAF5398572.1"/>
    </source>
</evidence>
<feature type="chain" id="PRO_5035240892" evidence="3">
    <location>
        <begin position="20"/>
        <end position="307"/>
    </location>
</feature>
<organism evidence="4 5">
    <name type="scientific">Paragonimus heterotremus</name>
    <dbReference type="NCBI Taxonomy" id="100268"/>
    <lineage>
        <taxon>Eukaryota</taxon>
        <taxon>Metazoa</taxon>
        <taxon>Spiralia</taxon>
        <taxon>Lophotrochozoa</taxon>
        <taxon>Platyhelminthes</taxon>
        <taxon>Trematoda</taxon>
        <taxon>Digenea</taxon>
        <taxon>Plagiorchiida</taxon>
        <taxon>Troglotremata</taxon>
        <taxon>Troglotrematidae</taxon>
        <taxon>Paragonimus</taxon>
    </lineage>
</organism>
<feature type="region of interest" description="Disordered" evidence="1">
    <location>
        <begin position="249"/>
        <end position="269"/>
    </location>
</feature>
<feature type="transmembrane region" description="Helical" evidence="2">
    <location>
        <begin position="282"/>
        <end position="304"/>
    </location>
</feature>
<proteinExistence type="predicted"/>
<dbReference type="Proteomes" id="UP000748531">
    <property type="component" value="Unassembled WGS sequence"/>
</dbReference>
<comment type="caution">
    <text evidence="4">The sequence shown here is derived from an EMBL/GenBank/DDBJ whole genome shotgun (WGS) entry which is preliminary data.</text>
</comment>
<accession>A0A8J4WVE5</accession>
<keyword evidence="5" id="KW-1185">Reference proteome</keyword>
<feature type="signal peptide" evidence="3">
    <location>
        <begin position="1"/>
        <end position="19"/>
    </location>
</feature>
<protein>
    <submittedName>
        <fullName evidence="4">Uncharacterized protein</fullName>
    </submittedName>
</protein>
<dbReference type="OrthoDB" id="6277950at2759"/>
<evidence type="ECO:0000256" key="2">
    <source>
        <dbReference type="SAM" id="Phobius"/>
    </source>
</evidence>
<keyword evidence="2" id="KW-1133">Transmembrane helix</keyword>
<name>A0A8J4WVE5_9TREM</name>